<dbReference type="InterPro" id="IPR036152">
    <property type="entry name" value="Asp/glu_Ase-like_sf"/>
</dbReference>
<reference evidence="11 12" key="1">
    <citation type="journal article" date="2016" name="Nat. Commun.">
        <title>Thousands of microbial genomes shed light on interconnected biogeochemical processes in an aquifer system.</title>
        <authorList>
            <person name="Anantharaman K."/>
            <person name="Brown C.T."/>
            <person name="Hug L.A."/>
            <person name="Sharon I."/>
            <person name="Castelle C.J."/>
            <person name="Probst A.J."/>
            <person name="Thomas B.C."/>
            <person name="Singh A."/>
            <person name="Wilkins M.J."/>
            <person name="Karaoz U."/>
            <person name="Brodie E.L."/>
            <person name="Williams K.H."/>
            <person name="Hubbard S.S."/>
            <person name="Banfield J.F."/>
        </authorList>
    </citation>
    <scope>NUCLEOTIDE SEQUENCE [LARGE SCALE GENOMIC DNA]</scope>
</reference>
<dbReference type="PANTHER" id="PTHR11707:SF28">
    <property type="entry name" value="60 KDA LYSOPHOSPHOLIPASE"/>
    <property type="match status" value="1"/>
</dbReference>
<dbReference type="SUPFAM" id="SSF53774">
    <property type="entry name" value="Glutaminase/Asparaginase"/>
    <property type="match status" value="1"/>
</dbReference>
<dbReference type="Gene3D" id="3.40.50.40">
    <property type="match status" value="1"/>
</dbReference>
<dbReference type="PROSITE" id="PS51732">
    <property type="entry name" value="ASN_GLN_ASE_3"/>
    <property type="match status" value="1"/>
</dbReference>
<dbReference type="InterPro" id="IPR027473">
    <property type="entry name" value="L-asparaginase_C"/>
</dbReference>
<accession>A0A1F4Q1G3</accession>
<dbReference type="AlphaFoldDB" id="A0A1F4Q1G3"/>
<dbReference type="InterPro" id="IPR027475">
    <property type="entry name" value="Asparaginase/glutaminase_AS2"/>
</dbReference>
<evidence type="ECO:0000256" key="5">
    <source>
        <dbReference type="PIRSR" id="PIRSR001220-1"/>
    </source>
</evidence>
<comment type="similarity">
    <text evidence="1">Belongs to the asparaginase 1 family.</text>
</comment>
<feature type="binding site" evidence="6">
    <location>
        <begin position="89"/>
        <end position="90"/>
    </location>
    <ligand>
        <name>substrate</name>
    </ligand>
</feature>
<sequence>MPNVTIVTTGGTIAEKVDPKTGAAVPAVSGKDLIEAVPGLSKIANIKVVNFSNIDSSQITPDIWAKLSKAVDGILEDPKVSGVVITHGTDTMAEGAYFLELTLKSNKPVVFVGAMRDASELSPDGPANILNAVTQVCSKVAQDWGVTVTMNQYICSARDVRKTQTTNVQTFNSGEKGYLGYIAMGEVYRFNDALRRQKLPLPEKLPNVVLISEYAGADGRLLRYAVDSGVNGIVVEGVGAGNVNAKTYEAIKYALKKGIPVVITSRVYHGAVLPIYGGAGGGATLEKEGAILAGDLISPKARLLLMLALPYTKGDINKLKEILNR</sequence>
<evidence type="ECO:0000256" key="1">
    <source>
        <dbReference type="ARBA" id="ARBA00010518"/>
    </source>
</evidence>
<evidence type="ECO:0000256" key="2">
    <source>
        <dbReference type="ARBA" id="ARBA00012920"/>
    </source>
</evidence>
<feature type="domain" description="Asparaginase/glutaminase C-terminal" evidence="10">
    <location>
        <begin position="207"/>
        <end position="322"/>
    </location>
</feature>
<dbReference type="InterPro" id="IPR040919">
    <property type="entry name" value="Asparaginase_C"/>
</dbReference>
<feature type="domain" description="L-asparaginase N-terminal" evidence="9">
    <location>
        <begin position="3"/>
        <end position="188"/>
    </location>
</feature>
<feature type="active site" evidence="7">
    <location>
        <position position="12"/>
    </location>
</feature>
<dbReference type="PANTHER" id="PTHR11707">
    <property type="entry name" value="L-ASPARAGINASE"/>
    <property type="match status" value="1"/>
</dbReference>
<keyword evidence="3" id="KW-0378">Hydrolase</keyword>
<name>A0A1F4Q1G3_UNCSA</name>
<evidence type="ECO:0000256" key="7">
    <source>
        <dbReference type="PROSITE-ProRule" id="PRU10099"/>
    </source>
</evidence>
<dbReference type="InterPro" id="IPR027474">
    <property type="entry name" value="L-asparaginase_N"/>
</dbReference>
<dbReference type="Proteomes" id="UP000178724">
    <property type="component" value="Unassembled WGS sequence"/>
</dbReference>
<dbReference type="InterPro" id="IPR006034">
    <property type="entry name" value="Asparaginase/glutaminase-like"/>
</dbReference>
<dbReference type="PROSITE" id="PS00144">
    <property type="entry name" value="ASN_GLN_ASE_1"/>
    <property type="match status" value="1"/>
</dbReference>
<feature type="binding site" evidence="6">
    <location>
        <position position="56"/>
    </location>
    <ligand>
        <name>substrate</name>
    </ligand>
</feature>
<evidence type="ECO:0000256" key="3">
    <source>
        <dbReference type="ARBA" id="ARBA00022801"/>
    </source>
</evidence>
<comment type="catalytic activity">
    <reaction evidence="4">
        <text>L-asparagine + H2O = L-aspartate + NH4(+)</text>
        <dbReference type="Rhea" id="RHEA:21016"/>
        <dbReference type="ChEBI" id="CHEBI:15377"/>
        <dbReference type="ChEBI" id="CHEBI:28938"/>
        <dbReference type="ChEBI" id="CHEBI:29991"/>
        <dbReference type="ChEBI" id="CHEBI:58048"/>
        <dbReference type="EC" id="3.5.1.1"/>
    </reaction>
</comment>
<dbReference type="PIRSF" id="PIRSF500176">
    <property type="entry name" value="L_ASNase"/>
    <property type="match status" value="1"/>
</dbReference>
<dbReference type="GO" id="GO:0004067">
    <property type="term" value="F:asparaginase activity"/>
    <property type="evidence" value="ECO:0007669"/>
    <property type="project" value="UniProtKB-UniRule"/>
</dbReference>
<dbReference type="GO" id="GO:0006528">
    <property type="term" value="P:asparagine metabolic process"/>
    <property type="evidence" value="ECO:0007669"/>
    <property type="project" value="InterPro"/>
</dbReference>
<dbReference type="CDD" id="cd08964">
    <property type="entry name" value="L-asparaginase_II"/>
    <property type="match status" value="1"/>
</dbReference>
<dbReference type="Pfam" id="PF17763">
    <property type="entry name" value="Asparaginase_C"/>
    <property type="match status" value="1"/>
</dbReference>
<protein>
    <recommendedName>
        <fullName evidence="2">asparaginase</fullName>
        <ecNumber evidence="2">3.5.1.1</ecNumber>
    </recommendedName>
</protein>
<feature type="active site" description="O-isoaspartyl threonine intermediate" evidence="5">
    <location>
        <position position="12"/>
    </location>
</feature>
<dbReference type="PROSITE" id="PS00917">
    <property type="entry name" value="ASN_GLN_ASE_2"/>
    <property type="match status" value="1"/>
</dbReference>
<dbReference type="PIRSF" id="PIRSF001220">
    <property type="entry name" value="L-ASNase_gatD"/>
    <property type="match status" value="1"/>
</dbReference>
<dbReference type="Gene3D" id="3.40.50.1170">
    <property type="entry name" value="L-asparaginase, N-terminal domain"/>
    <property type="match status" value="1"/>
</dbReference>
<dbReference type="FunFam" id="3.40.50.1170:FF:000001">
    <property type="entry name" value="L-asparaginase 2"/>
    <property type="match status" value="1"/>
</dbReference>
<evidence type="ECO:0000313" key="12">
    <source>
        <dbReference type="Proteomes" id="UP000178724"/>
    </source>
</evidence>
<evidence type="ECO:0000259" key="9">
    <source>
        <dbReference type="Pfam" id="PF00710"/>
    </source>
</evidence>
<dbReference type="InterPro" id="IPR004550">
    <property type="entry name" value="AsnASE_II"/>
</dbReference>
<dbReference type="InterPro" id="IPR037152">
    <property type="entry name" value="L-asparaginase_N_sf"/>
</dbReference>
<comment type="caution">
    <text evidence="11">The sequence shown here is derived from an EMBL/GenBank/DDBJ whole genome shotgun (WGS) entry which is preliminary data.</text>
</comment>
<evidence type="ECO:0000256" key="6">
    <source>
        <dbReference type="PIRSR" id="PIRSR001220-2"/>
    </source>
</evidence>
<evidence type="ECO:0000259" key="10">
    <source>
        <dbReference type="Pfam" id="PF17763"/>
    </source>
</evidence>
<gene>
    <name evidence="11" type="ORF">A2625_06275</name>
</gene>
<dbReference type="SMART" id="SM00870">
    <property type="entry name" value="Asparaginase"/>
    <property type="match status" value="1"/>
</dbReference>
<dbReference type="InterPro" id="IPR020827">
    <property type="entry name" value="Asparaginase/glutaminase_AS1"/>
</dbReference>
<dbReference type="EMBL" id="METM01000021">
    <property type="protein sequence ID" value="OGB89778.1"/>
    <property type="molecule type" value="Genomic_DNA"/>
</dbReference>
<dbReference type="PRINTS" id="PR00139">
    <property type="entry name" value="ASNGLNASE"/>
</dbReference>
<evidence type="ECO:0000256" key="4">
    <source>
        <dbReference type="ARBA" id="ARBA00049366"/>
    </source>
</evidence>
<dbReference type="EC" id="3.5.1.1" evidence="2"/>
<evidence type="ECO:0000256" key="8">
    <source>
        <dbReference type="PROSITE-ProRule" id="PRU10100"/>
    </source>
</evidence>
<organism evidence="11 12">
    <name type="scientific">candidate division WOR-1 bacterium RIFCSPHIGHO2_01_FULL_53_15</name>
    <dbReference type="NCBI Taxonomy" id="1802564"/>
    <lineage>
        <taxon>Bacteria</taxon>
        <taxon>Bacillati</taxon>
        <taxon>Saganbacteria</taxon>
    </lineage>
</organism>
<evidence type="ECO:0000313" key="11">
    <source>
        <dbReference type="EMBL" id="OGB89778.1"/>
    </source>
</evidence>
<dbReference type="Pfam" id="PF00710">
    <property type="entry name" value="Asparaginase"/>
    <property type="match status" value="1"/>
</dbReference>
<proteinExistence type="inferred from homology"/>
<feature type="active site" evidence="8">
    <location>
        <position position="89"/>
    </location>
</feature>